<dbReference type="GO" id="GO:0005509">
    <property type="term" value="F:calcium ion binding"/>
    <property type="evidence" value="ECO:0007669"/>
    <property type="project" value="InterPro"/>
</dbReference>
<proteinExistence type="predicted"/>
<evidence type="ECO:0000313" key="2">
    <source>
        <dbReference type="EMBL" id="CAF1098521.1"/>
    </source>
</evidence>
<dbReference type="OrthoDB" id="10397653at2759"/>
<dbReference type="GO" id="GO:0005764">
    <property type="term" value="C:lysosome"/>
    <property type="evidence" value="ECO:0007669"/>
    <property type="project" value="TreeGrafter"/>
</dbReference>
<dbReference type="EMBL" id="CAJNOR010000358">
    <property type="protein sequence ID" value="CAF0890413.1"/>
    <property type="molecule type" value="Genomic_DNA"/>
</dbReference>
<dbReference type="PANTHER" id="PTHR10697">
    <property type="entry name" value="MAMMALIAN EPENDYMIN-RELATED PROTEIN 1"/>
    <property type="match status" value="1"/>
</dbReference>
<reference evidence="2" key="1">
    <citation type="submission" date="2021-02" db="EMBL/GenBank/DDBJ databases">
        <authorList>
            <person name="Nowell W R."/>
        </authorList>
    </citation>
    <scope>NUCLEOTIDE SEQUENCE</scope>
</reference>
<dbReference type="GO" id="GO:0007160">
    <property type="term" value="P:cell-matrix adhesion"/>
    <property type="evidence" value="ECO:0007669"/>
    <property type="project" value="InterPro"/>
</dbReference>
<name>A0A814NXY5_ADIRI</name>
<dbReference type="Pfam" id="PF00811">
    <property type="entry name" value="Ependymin"/>
    <property type="match status" value="1"/>
</dbReference>
<dbReference type="PANTHER" id="PTHR10697:SF1">
    <property type="entry name" value="MAMMALIAN EPENDYMIN-RELATED PROTEIN 1"/>
    <property type="match status" value="1"/>
</dbReference>
<dbReference type="Proteomes" id="UP000663828">
    <property type="component" value="Unassembled WGS sequence"/>
</dbReference>
<protein>
    <submittedName>
        <fullName evidence="2">Uncharacterized protein</fullName>
    </submittedName>
</protein>
<comment type="caution">
    <text evidence="2">The sequence shown here is derived from an EMBL/GenBank/DDBJ whole genome shotgun (WGS) entry which is preliminary data.</text>
</comment>
<gene>
    <name evidence="2" type="ORF">EDS130_LOCUS19869</name>
    <name evidence="1" type="ORF">XAT740_LOCUS7480</name>
</gene>
<sequence>MKYIYDLNARNCTRRPLTRPWHDFDIRPDAQSYGQAYIGTGMIPELDVLVSLCFVHRSGDCTSPSNDTVREFGSWTYLHCFPLNIVRYSHNYRRSQITFLDITPNISDPNVFVPRKERLTKEQYSLRDILFGKLS</sequence>
<dbReference type="InterPro" id="IPR001299">
    <property type="entry name" value="Ependymin"/>
</dbReference>
<keyword evidence="3" id="KW-1185">Reference proteome</keyword>
<dbReference type="Proteomes" id="UP000663852">
    <property type="component" value="Unassembled WGS sequence"/>
</dbReference>
<evidence type="ECO:0000313" key="4">
    <source>
        <dbReference type="Proteomes" id="UP000663852"/>
    </source>
</evidence>
<dbReference type="EMBL" id="CAJNOJ010000096">
    <property type="protein sequence ID" value="CAF1098521.1"/>
    <property type="molecule type" value="Genomic_DNA"/>
</dbReference>
<organism evidence="2 4">
    <name type="scientific">Adineta ricciae</name>
    <name type="common">Rotifer</name>
    <dbReference type="NCBI Taxonomy" id="249248"/>
    <lineage>
        <taxon>Eukaryota</taxon>
        <taxon>Metazoa</taxon>
        <taxon>Spiralia</taxon>
        <taxon>Gnathifera</taxon>
        <taxon>Rotifera</taxon>
        <taxon>Eurotatoria</taxon>
        <taxon>Bdelloidea</taxon>
        <taxon>Adinetida</taxon>
        <taxon>Adinetidae</taxon>
        <taxon>Adineta</taxon>
    </lineage>
</organism>
<dbReference type="AlphaFoldDB" id="A0A814NXY5"/>
<accession>A0A814NXY5</accession>
<evidence type="ECO:0000313" key="3">
    <source>
        <dbReference type="Proteomes" id="UP000663828"/>
    </source>
</evidence>
<evidence type="ECO:0000313" key="1">
    <source>
        <dbReference type="EMBL" id="CAF0890413.1"/>
    </source>
</evidence>
<dbReference type="GO" id="GO:0005576">
    <property type="term" value="C:extracellular region"/>
    <property type="evidence" value="ECO:0007669"/>
    <property type="project" value="InterPro"/>
</dbReference>